<evidence type="ECO:0000313" key="2">
    <source>
        <dbReference type="EMBL" id="EPY01471.1"/>
    </source>
</evidence>
<gene>
    <name evidence="2" type="ORF">K678_10876</name>
</gene>
<accession>S9TGQ4</accession>
<feature type="transmembrane region" description="Helical" evidence="1">
    <location>
        <begin position="87"/>
        <end position="107"/>
    </location>
</feature>
<dbReference type="OrthoDB" id="5195601at2"/>
<keyword evidence="1" id="KW-1133">Transmembrane helix</keyword>
<keyword evidence="2" id="KW-0449">Lipoprotein</keyword>
<proteinExistence type="predicted"/>
<organism evidence="2 3">
    <name type="scientific">Magnetospirillum fulvum MGU-K5</name>
    <dbReference type="NCBI Taxonomy" id="1316936"/>
    <lineage>
        <taxon>Bacteria</taxon>
        <taxon>Pseudomonadati</taxon>
        <taxon>Pseudomonadota</taxon>
        <taxon>Alphaproteobacteria</taxon>
        <taxon>Rhodospirillales</taxon>
        <taxon>Rhodospirillaceae</taxon>
        <taxon>Magnetospirillum</taxon>
    </lineage>
</organism>
<dbReference type="EMBL" id="AQPH01000039">
    <property type="protein sequence ID" value="EPY01471.1"/>
    <property type="molecule type" value="Genomic_DNA"/>
</dbReference>
<feature type="transmembrane region" description="Helical" evidence="1">
    <location>
        <begin position="113"/>
        <end position="135"/>
    </location>
</feature>
<dbReference type="Proteomes" id="UP000015350">
    <property type="component" value="Unassembled WGS sequence"/>
</dbReference>
<dbReference type="AlphaFoldDB" id="S9TGQ4"/>
<dbReference type="RefSeq" id="WP_021132489.1">
    <property type="nucleotide sequence ID" value="NZ_AQPH01000039.1"/>
</dbReference>
<evidence type="ECO:0000313" key="3">
    <source>
        <dbReference type="Proteomes" id="UP000015350"/>
    </source>
</evidence>
<dbReference type="STRING" id="1316936.K678_10876"/>
<feature type="transmembrane region" description="Helical" evidence="1">
    <location>
        <begin position="44"/>
        <end position="67"/>
    </location>
</feature>
<reference evidence="2 3" key="1">
    <citation type="submission" date="2013-04" db="EMBL/GenBank/DDBJ databases">
        <authorList>
            <person name="Kuznetsov B."/>
            <person name="Ivanovsky R."/>
        </authorList>
    </citation>
    <scope>NUCLEOTIDE SEQUENCE [LARGE SCALE GENOMIC DNA]</scope>
    <source>
        <strain evidence="2 3">MGU-K5</strain>
    </source>
</reference>
<sequence length="155" mass="16808">MSYHSFIRRLHPIAGGMGLATIAIFQVSTLLVETFGSPADIAAVKIAILWGLPLLIASLASAGATGFRLSTTDREGRAVKIARMKHIARNGLLVLVPAAFFLAWKAASHAFDFWFYSVQAVEFLAGAVNFALLACNMRDGLAHREGMVAFSREER</sequence>
<comment type="caution">
    <text evidence="2">The sequence shown here is derived from an EMBL/GenBank/DDBJ whole genome shotgun (WGS) entry which is preliminary data.</text>
</comment>
<dbReference type="PATRIC" id="fig|1316936.3.peg.2168"/>
<feature type="transmembrane region" description="Helical" evidence="1">
    <location>
        <begin position="12"/>
        <end position="32"/>
    </location>
</feature>
<protein>
    <submittedName>
        <fullName evidence="2">Putative lipoprotein</fullName>
    </submittedName>
</protein>
<dbReference type="eggNOG" id="COG1018">
    <property type="taxonomic scope" value="Bacteria"/>
</dbReference>
<name>S9TGQ4_MAGFU</name>
<keyword evidence="1" id="KW-0812">Transmembrane</keyword>
<evidence type="ECO:0000256" key="1">
    <source>
        <dbReference type="SAM" id="Phobius"/>
    </source>
</evidence>
<keyword evidence="1" id="KW-0472">Membrane</keyword>